<proteinExistence type="predicted"/>
<name>A0A4Y2TZS3_ARAVE</name>
<dbReference type="EMBL" id="BGPR01031664">
    <property type="protein sequence ID" value="GBO04866.1"/>
    <property type="molecule type" value="Genomic_DNA"/>
</dbReference>
<evidence type="ECO:0000313" key="2">
    <source>
        <dbReference type="Proteomes" id="UP000499080"/>
    </source>
</evidence>
<keyword evidence="2" id="KW-1185">Reference proteome</keyword>
<accession>A0A4Y2TZS3</accession>
<dbReference type="Proteomes" id="UP000499080">
    <property type="component" value="Unassembled WGS sequence"/>
</dbReference>
<reference evidence="1 2" key="1">
    <citation type="journal article" date="2019" name="Sci. Rep.">
        <title>Orb-weaving spider Araneus ventricosus genome elucidates the spidroin gene catalogue.</title>
        <authorList>
            <person name="Kono N."/>
            <person name="Nakamura H."/>
            <person name="Ohtoshi R."/>
            <person name="Moran D.A.P."/>
            <person name="Shinohara A."/>
            <person name="Yoshida Y."/>
            <person name="Fujiwara M."/>
            <person name="Mori M."/>
            <person name="Tomita M."/>
            <person name="Arakawa K."/>
        </authorList>
    </citation>
    <scope>NUCLEOTIDE SEQUENCE [LARGE SCALE GENOMIC DNA]</scope>
</reference>
<comment type="caution">
    <text evidence="1">The sequence shown here is derived from an EMBL/GenBank/DDBJ whole genome shotgun (WGS) entry which is preliminary data.</text>
</comment>
<protein>
    <submittedName>
        <fullName evidence="1">Uncharacterized protein</fullName>
    </submittedName>
</protein>
<evidence type="ECO:0000313" key="1">
    <source>
        <dbReference type="EMBL" id="GBO04866.1"/>
    </source>
</evidence>
<sequence length="110" mass="12629">MQVPDLSHMGEKLDDVSQLHLFGTTFNMEFHYNENQSFVLCSMSLLLTSGSSLSDLMHLLENTKEDTSLKCRNSRHRIYFTTGIQAPHASTDPTQRDLLRIIWKTKKDAN</sequence>
<organism evidence="1 2">
    <name type="scientific">Araneus ventricosus</name>
    <name type="common">Orbweaver spider</name>
    <name type="synonym">Epeira ventricosa</name>
    <dbReference type="NCBI Taxonomy" id="182803"/>
    <lineage>
        <taxon>Eukaryota</taxon>
        <taxon>Metazoa</taxon>
        <taxon>Ecdysozoa</taxon>
        <taxon>Arthropoda</taxon>
        <taxon>Chelicerata</taxon>
        <taxon>Arachnida</taxon>
        <taxon>Araneae</taxon>
        <taxon>Araneomorphae</taxon>
        <taxon>Entelegynae</taxon>
        <taxon>Araneoidea</taxon>
        <taxon>Araneidae</taxon>
        <taxon>Araneus</taxon>
    </lineage>
</organism>
<gene>
    <name evidence="1" type="ORF">AVEN_125315_1</name>
</gene>
<dbReference type="AlphaFoldDB" id="A0A4Y2TZS3"/>